<dbReference type="GeneTree" id="ENSGT00390000014785"/>
<name>A0A669DV01_ORENI</name>
<feature type="compositionally biased region" description="Polar residues" evidence="1">
    <location>
        <begin position="500"/>
        <end position="514"/>
    </location>
</feature>
<dbReference type="OMA" id="NYQLVAW"/>
<dbReference type="InterPro" id="IPR007174">
    <property type="entry name" value="Las1"/>
</dbReference>
<dbReference type="GO" id="GO:0000460">
    <property type="term" value="P:maturation of 5.8S rRNA"/>
    <property type="evidence" value="ECO:0007669"/>
    <property type="project" value="TreeGrafter"/>
</dbReference>
<reference evidence="2" key="3">
    <citation type="submission" date="2025-09" db="UniProtKB">
        <authorList>
            <consortium name="Ensembl"/>
        </authorList>
    </citation>
    <scope>IDENTIFICATION</scope>
</reference>
<dbReference type="GO" id="GO:0004519">
    <property type="term" value="F:endonuclease activity"/>
    <property type="evidence" value="ECO:0007669"/>
    <property type="project" value="InterPro"/>
</dbReference>
<dbReference type="Pfam" id="PF04031">
    <property type="entry name" value="Las1"/>
    <property type="match status" value="1"/>
</dbReference>
<reference evidence="2" key="2">
    <citation type="submission" date="2025-08" db="UniProtKB">
        <authorList>
            <consortium name="Ensembl"/>
        </authorList>
    </citation>
    <scope>IDENTIFICATION</scope>
</reference>
<accession>A0A669DV01</accession>
<proteinExistence type="predicted"/>
<dbReference type="GO" id="GO:0090730">
    <property type="term" value="C:Las1 complex"/>
    <property type="evidence" value="ECO:0007669"/>
    <property type="project" value="InterPro"/>
</dbReference>
<sequence length="527" mass="60425">MEEKGSEKNRHVLPWLNKAECNQVRDYLYSMDSSLQRFALDSIWAWRTRCADSFPVAVECTVYLVRCQVGDRSGQLTGDDLILMYGTALVRFLNVIMEGRRARLLRRLAGNLNIPEWLVDLSHEITHGKLPSLKWCRKGCKVALEWLQQEYWSRQLGGAPDERWDLQSHGEDEDVKRQEDELVARQKEVDAYRKARELLISYEKDQHQAFDGSPEDKEKSLWQAPLADMSWLLGEIKQFALESSELLVDVLLKDGFLVPTMEQLEALGCATSDSASPTEPRVPQTFLHFWLPLLKMLNSPSFIHLFLEKLFVELKLLSKEPDGHRCFYISAWISEVLLCNNNKFEYHFETKLQKKAKTQDRIFINRIQLRWQQLLSACLDAPCISTPHLIQLILDDMDTPLQQKQRQPIYTVGMLLDEMQHSRQDARPLHSSPMDSERSEERKSADVQAERALALRGSPWQVCTDNVSWKNYAIGKVPGQSDDPSCVMVDSYSIMTVSDQPVELESSTTRSSIPGASAPARPAEGLR</sequence>
<dbReference type="PANTHER" id="PTHR15002">
    <property type="entry name" value="RIBOSOMAL BIOGENESIS PROTEIN LAS1L"/>
    <property type="match status" value="1"/>
</dbReference>
<reference evidence="3" key="1">
    <citation type="submission" date="2012-01" db="EMBL/GenBank/DDBJ databases">
        <title>The Genome Sequence of Oreochromis niloticus (Nile Tilapia).</title>
        <authorList>
            <consortium name="Broad Institute Genome Assembly Team"/>
            <consortium name="Broad Institute Sequencing Platform"/>
            <person name="Di Palma F."/>
            <person name="Johnson J."/>
            <person name="Lander E.S."/>
            <person name="Lindblad-Toh K."/>
        </authorList>
    </citation>
    <scope>NUCLEOTIDE SEQUENCE [LARGE SCALE GENOMIC DNA]</scope>
</reference>
<dbReference type="AlphaFoldDB" id="A0A669DV01"/>
<organism evidence="2 3">
    <name type="scientific">Oreochromis niloticus</name>
    <name type="common">Nile tilapia</name>
    <name type="synonym">Tilapia nilotica</name>
    <dbReference type="NCBI Taxonomy" id="8128"/>
    <lineage>
        <taxon>Eukaryota</taxon>
        <taxon>Metazoa</taxon>
        <taxon>Chordata</taxon>
        <taxon>Craniata</taxon>
        <taxon>Vertebrata</taxon>
        <taxon>Euteleostomi</taxon>
        <taxon>Actinopterygii</taxon>
        <taxon>Neopterygii</taxon>
        <taxon>Teleostei</taxon>
        <taxon>Neoteleostei</taxon>
        <taxon>Acanthomorphata</taxon>
        <taxon>Ovalentaria</taxon>
        <taxon>Cichlomorphae</taxon>
        <taxon>Cichliformes</taxon>
        <taxon>Cichlidae</taxon>
        <taxon>African cichlids</taxon>
        <taxon>Pseudocrenilabrinae</taxon>
        <taxon>Oreochromini</taxon>
        <taxon>Oreochromis</taxon>
    </lineage>
</organism>
<keyword evidence="3" id="KW-1185">Reference proteome</keyword>
<dbReference type="Ensembl" id="ENSONIT00000002062.2">
    <property type="protein sequence ID" value="ENSONIP00000062610.1"/>
    <property type="gene ID" value="ENSONIG00000001644.2"/>
</dbReference>
<dbReference type="InParanoid" id="A0A669DV01"/>
<dbReference type="PANTHER" id="PTHR15002:SF0">
    <property type="entry name" value="RIBOSOMAL BIOGENESIS PROTEIN LAS1L"/>
    <property type="match status" value="1"/>
</dbReference>
<evidence type="ECO:0000313" key="2">
    <source>
        <dbReference type="Ensembl" id="ENSONIP00000062610.1"/>
    </source>
</evidence>
<dbReference type="GO" id="GO:0030687">
    <property type="term" value="C:preribosome, large subunit precursor"/>
    <property type="evidence" value="ECO:0007669"/>
    <property type="project" value="TreeGrafter"/>
</dbReference>
<evidence type="ECO:0000256" key="1">
    <source>
        <dbReference type="SAM" id="MobiDB-lite"/>
    </source>
</evidence>
<feature type="region of interest" description="Disordered" evidence="1">
    <location>
        <begin position="500"/>
        <end position="527"/>
    </location>
</feature>
<dbReference type="GO" id="GO:0000470">
    <property type="term" value="P:maturation of LSU-rRNA"/>
    <property type="evidence" value="ECO:0007669"/>
    <property type="project" value="TreeGrafter"/>
</dbReference>
<evidence type="ECO:0000313" key="3">
    <source>
        <dbReference type="Proteomes" id="UP000005207"/>
    </source>
</evidence>
<dbReference type="Proteomes" id="UP000005207">
    <property type="component" value="Linkage group LG20"/>
</dbReference>
<feature type="region of interest" description="Disordered" evidence="1">
    <location>
        <begin position="422"/>
        <end position="448"/>
    </location>
</feature>
<feature type="compositionally biased region" description="Basic and acidic residues" evidence="1">
    <location>
        <begin position="435"/>
        <end position="448"/>
    </location>
</feature>
<protein>
    <submittedName>
        <fullName evidence="2">LAS1 like ribosome biogenesis factor</fullName>
    </submittedName>
</protein>